<evidence type="ECO:0000256" key="2">
    <source>
        <dbReference type="ARBA" id="ARBA00010992"/>
    </source>
</evidence>
<dbReference type="RefSeq" id="XP_015066705.1">
    <property type="nucleotide sequence ID" value="XM_015211219.2"/>
</dbReference>
<dbReference type="Proteomes" id="UP000694930">
    <property type="component" value="Chromosome 2"/>
</dbReference>
<protein>
    <submittedName>
        <fullName evidence="14">Sugar carrier protein C</fullName>
    </submittedName>
</protein>
<evidence type="ECO:0000256" key="1">
    <source>
        <dbReference type="ARBA" id="ARBA00004141"/>
    </source>
</evidence>
<keyword evidence="3 10" id="KW-0813">Transport</keyword>
<feature type="transmembrane region" description="Helical" evidence="11">
    <location>
        <begin position="19"/>
        <end position="39"/>
    </location>
</feature>
<feature type="domain" description="Major facilitator superfamily (MFS) profile" evidence="12">
    <location>
        <begin position="26"/>
        <end position="476"/>
    </location>
</feature>
<feature type="transmembrane region" description="Helical" evidence="11">
    <location>
        <begin position="451"/>
        <end position="472"/>
    </location>
</feature>
<sequence length="523" mass="57858">MAGGGGIGPGNGKEYPGELTLYVTMTCIVAAMGGLIFGYDIGISGGVTSMDTFLNRFFPSVYRKQKADNSTNQYCKFDSQILTMFTSSLYLAALVSSLVASTVTRKLGRRLSMLSGGILFCAGALINGFAQNVAMLIIGRIFLGFGIGFANQSVPLYLSEMAPYKYRGALNIGFQLSITIGILVANVLNYFFAKIHWGWRLSLGGAMVPALIITIGSLFLPETPNSMIERGNHDEAKARLKRIRGIEDVDEEFNDLVIASEASRKIEHPWRNLLQKKYRPHLTMAIMIPFFQQLTGINVIMFYAPVLFKTIGFGTDASLMSAVITGGINVVATMVSIYYVDKLGRRFLFLEGGIQMLFSQIAVAILIAIKFGVNGTPGELPKWYAIVVVIFICVYVAGFAWSWGPLGWLVPSEIFPLEIRSAAQSINVSVNMIFTFAVAQVFLTMLCHLKFGLFLFFAFFVVIMTVFIYFFLPETKNIPIEEMVIVWKEHWFWSKFMTEVDYPGTRNGTGVEMAKGGAGYKIV</sequence>
<comment type="similarity">
    <text evidence="2 10">Belongs to the major facilitator superfamily. Sugar transporter (TC 2.A.1.1) family.</text>
</comment>
<dbReference type="PROSITE" id="PS50850">
    <property type="entry name" value="MFS"/>
    <property type="match status" value="1"/>
</dbReference>
<evidence type="ECO:0000256" key="8">
    <source>
        <dbReference type="ARBA" id="ARBA00023136"/>
    </source>
</evidence>
<dbReference type="Gene3D" id="1.20.1250.20">
    <property type="entry name" value="MFS general substrate transporter like domains"/>
    <property type="match status" value="1"/>
</dbReference>
<feature type="transmembrane region" description="Helical" evidence="11">
    <location>
        <begin position="111"/>
        <end position="130"/>
    </location>
</feature>
<feature type="transmembrane region" description="Helical" evidence="11">
    <location>
        <begin position="425"/>
        <end position="445"/>
    </location>
</feature>
<evidence type="ECO:0000313" key="13">
    <source>
        <dbReference type="Proteomes" id="UP000694930"/>
    </source>
</evidence>
<feature type="transmembrane region" description="Helical" evidence="11">
    <location>
        <begin position="383"/>
        <end position="404"/>
    </location>
</feature>
<dbReference type="InterPro" id="IPR005829">
    <property type="entry name" value="Sugar_transporter_CS"/>
</dbReference>
<dbReference type="PROSITE" id="PS00217">
    <property type="entry name" value="SUGAR_TRANSPORT_2"/>
    <property type="match status" value="1"/>
</dbReference>
<dbReference type="InterPro" id="IPR036259">
    <property type="entry name" value="MFS_trans_sf"/>
</dbReference>
<evidence type="ECO:0000259" key="12">
    <source>
        <dbReference type="PROSITE" id="PS50850"/>
    </source>
</evidence>
<feature type="transmembrane region" description="Helical" evidence="11">
    <location>
        <begin position="318"/>
        <end position="340"/>
    </location>
</feature>
<keyword evidence="7 11" id="KW-1133">Transmembrane helix</keyword>
<dbReference type="SUPFAM" id="SSF103473">
    <property type="entry name" value="MFS general substrate transporter"/>
    <property type="match status" value="1"/>
</dbReference>
<keyword evidence="5 11" id="KW-0812">Transmembrane</keyword>
<evidence type="ECO:0000313" key="14">
    <source>
        <dbReference type="RefSeq" id="XP_015066705.1"/>
    </source>
</evidence>
<dbReference type="CDD" id="cd17361">
    <property type="entry name" value="MFS_STP"/>
    <property type="match status" value="1"/>
</dbReference>
<keyword evidence="4" id="KW-0762">Sugar transport</keyword>
<feature type="transmembrane region" description="Helical" evidence="11">
    <location>
        <begin position="199"/>
        <end position="220"/>
    </location>
</feature>
<evidence type="ECO:0000256" key="11">
    <source>
        <dbReference type="SAM" id="Phobius"/>
    </source>
</evidence>
<comment type="subcellular location">
    <subcellularLocation>
        <location evidence="1">Membrane</location>
        <topology evidence="1">Multi-pass membrane protein</topology>
    </subcellularLocation>
</comment>
<evidence type="ECO:0000256" key="6">
    <source>
        <dbReference type="ARBA" id="ARBA00022847"/>
    </source>
</evidence>
<dbReference type="InterPro" id="IPR005828">
    <property type="entry name" value="MFS_sugar_transport-like"/>
</dbReference>
<evidence type="ECO:0000256" key="7">
    <source>
        <dbReference type="ARBA" id="ARBA00022989"/>
    </source>
</evidence>
<reference evidence="14" key="2">
    <citation type="submission" date="2025-08" db="UniProtKB">
        <authorList>
            <consortium name="RefSeq"/>
        </authorList>
    </citation>
    <scope>IDENTIFICATION</scope>
</reference>
<reference evidence="13" key="1">
    <citation type="journal article" date="2014" name="Nat. Genet.">
        <title>The genome of the stress-tolerant wild tomato species Solanum pennellii.</title>
        <authorList>
            <person name="Bolger A."/>
            <person name="Scossa F."/>
            <person name="Bolger M.E."/>
            <person name="Lanz C."/>
            <person name="Maumus F."/>
            <person name="Tohge T."/>
            <person name="Quesneville H."/>
            <person name="Alseekh S."/>
            <person name="Sorensen I."/>
            <person name="Lichtenstein G."/>
            <person name="Fich E.A."/>
            <person name="Conte M."/>
            <person name="Keller H."/>
            <person name="Schneeberger K."/>
            <person name="Schwacke R."/>
            <person name="Ofner I."/>
            <person name="Vrebalov J."/>
            <person name="Xu Y."/>
            <person name="Osorio S."/>
            <person name="Aflitos S.A."/>
            <person name="Schijlen E."/>
            <person name="Jimenez-Gomez J.M."/>
            <person name="Ryngajllo M."/>
            <person name="Kimura S."/>
            <person name="Kumar R."/>
            <person name="Koenig D."/>
            <person name="Headland L.R."/>
            <person name="Maloof J.N."/>
            <person name="Sinha N."/>
            <person name="van Ham R.C."/>
            <person name="Lankhorst R.K."/>
            <person name="Mao L."/>
            <person name="Vogel A."/>
            <person name="Arsova B."/>
            <person name="Panstruga R."/>
            <person name="Fei Z."/>
            <person name="Rose J.K."/>
            <person name="Zamir D."/>
            <person name="Carrari F."/>
            <person name="Giovannoni J.J."/>
            <person name="Weigel D."/>
            <person name="Usadel B."/>
            <person name="Fernie A.R."/>
        </authorList>
    </citation>
    <scope>NUCLEOTIDE SEQUENCE [LARGE SCALE GENOMIC DNA]</scope>
    <source>
        <strain evidence="13">cv. LA0716</strain>
    </source>
</reference>
<keyword evidence="6" id="KW-0769">Symport</keyword>
<evidence type="ECO:0000256" key="4">
    <source>
        <dbReference type="ARBA" id="ARBA00022597"/>
    </source>
</evidence>
<dbReference type="InterPro" id="IPR020846">
    <property type="entry name" value="MFS_dom"/>
</dbReference>
<dbReference type="PROSITE" id="PS00216">
    <property type="entry name" value="SUGAR_TRANSPORT_1"/>
    <property type="match status" value="1"/>
</dbReference>
<evidence type="ECO:0000256" key="9">
    <source>
        <dbReference type="ARBA" id="ARBA00044504"/>
    </source>
</evidence>
<dbReference type="Pfam" id="PF00083">
    <property type="entry name" value="Sugar_tr"/>
    <property type="match status" value="1"/>
</dbReference>
<organism evidence="13 14">
    <name type="scientific">Solanum pennellii</name>
    <name type="common">Tomato</name>
    <name type="synonym">Lycopersicon pennellii</name>
    <dbReference type="NCBI Taxonomy" id="28526"/>
    <lineage>
        <taxon>Eukaryota</taxon>
        <taxon>Viridiplantae</taxon>
        <taxon>Streptophyta</taxon>
        <taxon>Embryophyta</taxon>
        <taxon>Tracheophyta</taxon>
        <taxon>Spermatophyta</taxon>
        <taxon>Magnoliopsida</taxon>
        <taxon>eudicotyledons</taxon>
        <taxon>Gunneridae</taxon>
        <taxon>Pentapetalae</taxon>
        <taxon>asterids</taxon>
        <taxon>lamiids</taxon>
        <taxon>Solanales</taxon>
        <taxon>Solanaceae</taxon>
        <taxon>Solanoideae</taxon>
        <taxon>Solaneae</taxon>
        <taxon>Solanum</taxon>
        <taxon>Solanum subgen. Lycopersicon</taxon>
    </lineage>
</organism>
<dbReference type="InterPro" id="IPR044778">
    <property type="entry name" value="MFS_STP/MST-like_plant"/>
</dbReference>
<dbReference type="PANTHER" id="PTHR23500:SF574">
    <property type="entry name" value="SUGAR TRANSPORT PROTEIN 1"/>
    <property type="match status" value="1"/>
</dbReference>
<feature type="transmembrane region" description="Helical" evidence="11">
    <location>
        <begin position="282"/>
        <end position="306"/>
    </location>
</feature>
<keyword evidence="13" id="KW-1185">Reference proteome</keyword>
<dbReference type="NCBIfam" id="TIGR00879">
    <property type="entry name" value="SP"/>
    <property type="match status" value="1"/>
</dbReference>
<keyword evidence="8 11" id="KW-0472">Membrane</keyword>
<feature type="transmembrane region" description="Helical" evidence="11">
    <location>
        <begin position="81"/>
        <end position="99"/>
    </location>
</feature>
<feature type="transmembrane region" description="Helical" evidence="11">
    <location>
        <begin position="136"/>
        <end position="158"/>
    </location>
</feature>
<proteinExistence type="inferred from homology"/>
<name>A0ABM1G6M2_SOLPN</name>
<accession>A0ABM1G6M2</accession>
<evidence type="ECO:0000256" key="5">
    <source>
        <dbReference type="ARBA" id="ARBA00022692"/>
    </source>
</evidence>
<dbReference type="PRINTS" id="PR00171">
    <property type="entry name" value="SUGRTRNSPORT"/>
</dbReference>
<dbReference type="InterPro" id="IPR003663">
    <property type="entry name" value="Sugar/inositol_transpt"/>
</dbReference>
<dbReference type="InterPro" id="IPR045262">
    <property type="entry name" value="STP/PLT_plant"/>
</dbReference>
<evidence type="ECO:0000256" key="10">
    <source>
        <dbReference type="RuleBase" id="RU003346"/>
    </source>
</evidence>
<dbReference type="PANTHER" id="PTHR23500">
    <property type="entry name" value="SOLUTE CARRIER FAMILY 2, FACILITATED GLUCOSE TRANSPORTER"/>
    <property type="match status" value="1"/>
</dbReference>
<comment type="similarity">
    <text evidence="9">Belongs to the major facilitator superfamily. Phosphate:H(+) symporter (TC 2.A.1.9) family.</text>
</comment>
<feature type="transmembrane region" description="Helical" evidence="11">
    <location>
        <begin position="170"/>
        <end position="193"/>
    </location>
</feature>
<feature type="transmembrane region" description="Helical" evidence="11">
    <location>
        <begin position="347"/>
        <end position="371"/>
    </location>
</feature>
<gene>
    <name evidence="14" type="primary">LOC107011634</name>
</gene>
<evidence type="ECO:0000256" key="3">
    <source>
        <dbReference type="ARBA" id="ARBA00022448"/>
    </source>
</evidence>
<dbReference type="GeneID" id="107011634"/>